<reference evidence="1" key="1">
    <citation type="journal article" date="2015" name="Nature">
        <title>Complex archaea that bridge the gap between prokaryotes and eukaryotes.</title>
        <authorList>
            <person name="Spang A."/>
            <person name="Saw J.H."/>
            <person name="Jorgensen S.L."/>
            <person name="Zaremba-Niedzwiedzka K."/>
            <person name="Martijn J."/>
            <person name="Lind A.E."/>
            <person name="van Eijk R."/>
            <person name="Schleper C."/>
            <person name="Guy L."/>
            <person name="Ettema T.J."/>
        </authorList>
    </citation>
    <scope>NUCLEOTIDE SEQUENCE</scope>
</reference>
<proteinExistence type="predicted"/>
<name>A0A0F9E6I5_9ZZZZ</name>
<comment type="caution">
    <text evidence="1">The sequence shown here is derived from an EMBL/GenBank/DDBJ whole genome shotgun (WGS) entry which is preliminary data.</text>
</comment>
<accession>A0A0F9E6I5</accession>
<dbReference type="EMBL" id="LAZR01036201">
    <property type="protein sequence ID" value="KKL25476.1"/>
    <property type="molecule type" value="Genomic_DNA"/>
</dbReference>
<feature type="non-terminal residue" evidence="1">
    <location>
        <position position="460"/>
    </location>
</feature>
<evidence type="ECO:0000313" key="1">
    <source>
        <dbReference type="EMBL" id="KKL25476.1"/>
    </source>
</evidence>
<protein>
    <submittedName>
        <fullName evidence="1">Uncharacterized protein</fullName>
    </submittedName>
</protein>
<sequence length="460" mass="50902">MSESVQPIFTLNSRGLVDYSGLMTTTLDALVGNGTVAQSQTFIDNQWIRVRRNVTGDNIVAQYFGLHNFIHAFLDPTHVGPLYIIRISECIVPSFGASVGRVFFGFGEFVDVTDRTSLRGAGFYCDETGNWFALLRDAAGDIVRFDTGADTNQPRFLRMDIDANFKTVRWYVDEVLRKTHVMTSALDQIAAGSGPPFNDVAIQSDAGNQIDVYIASGIVAQMSIVTDAPQPLEVVPVVPGQLTYQRIINLAVTRAPEFPELVLDDQQVVDEMDVLALELVQEGSDADHTAFQQVVNWNTDILPDLTEDPAPTDLSEIDYIQLPRWINSIYSAEGVKSNGSKIEINIFSKESEIRDRPIAGLTIAYRDLGDPRVRKPQALKVWNPSSALWELYKDESNVSPGASPWDDVVDANLVVSGVPVRIGSRANLTNTVPVPFRALRPMAESFAISLGMRANKDYRW</sequence>
<dbReference type="AlphaFoldDB" id="A0A0F9E6I5"/>
<organism evidence="1">
    <name type="scientific">marine sediment metagenome</name>
    <dbReference type="NCBI Taxonomy" id="412755"/>
    <lineage>
        <taxon>unclassified sequences</taxon>
        <taxon>metagenomes</taxon>
        <taxon>ecological metagenomes</taxon>
    </lineage>
</organism>
<gene>
    <name evidence="1" type="ORF">LCGC14_2404920</name>
</gene>